<proteinExistence type="predicted"/>
<dbReference type="Proteomes" id="UP000298057">
    <property type="component" value="Unassembled WGS sequence"/>
</dbReference>
<evidence type="ECO:0000313" key="1">
    <source>
        <dbReference type="EMBL" id="TGM13265.1"/>
    </source>
</evidence>
<dbReference type="RefSeq" id="WP_135626987.1">
    <property type="nucleotide sequence ID" value="NZ_RQGU01000086.1"/>
</dbReference>
<protein>
    <submittedName>
        <fullName evidence="1">Uncharacterized protein</fullName>
    </submittedName>
</protein>
<keyword evidence="4" id="KW-1185">Reference proteome</keyword>
<sequence>MKEVTLLPGEEKVFELEADFWNRGNNPIQRVFGNIIRIIAKIFGTRVHGKLIITNLRALEVKETIELYCFPTSREVKLLTKNSIKEVGYEMKKVCLVFCPTYSLYYEGHTNSTSIAVENGSDEQMIDLLTKFYNVIK</sequence>
<evidence type="ECO:0000313" key="2">
    <source>
        <dbReference type="EMBL" id="TGM22393.1"/>
    </source>
</evidence>
<dbReference type="EMBL" id="RQGV01000012">
    <property type="protein sequence ID" value="TGM13265.1"/>
    <property type="molecule type" value="Genomic_DNA"/>
</dbReference>
<reference evidence="2" key="1">
    <citation type="submission" date="2018-10" db="EMBL/GenBank/DDBJ databases">
        <authorList>
            <person name="Vincent A.T."/>
            <person name="Schiettekatte O."/>
            <person name="Bourhy P."/>
            <person name="Veyrier F.J."/>
            <person name="Picardeau M."/>
        </authorList>
    </citation>
    <scope>NUCLEOTIDE SEQUENCE</scope>
    <source>
        <strain evidence="2">201702406</strain>
    </source>
</reference>
<gene>
    <name evidence="1" type="ORF">EHQ81_10500</name>
    <name evidence="2" type="ORF">EHQ82_08225</name>
</gene>
<reference evidence="3 4" key="2">
    <citation type="journal article" date="2019" name="PLoS Negl. Trop. Dis.">
        <title>Revisiting the worldwide diversity of Leptospira species in the environment.</title>
        <authorList>
            <person name="Vincent A.T."/>
            <person name="Schiettekatte O."/>
            <person name="Bourhy P."/>
            <person name="Veyrier F.J."/>
            <person name="Picardeau M."/>
        </authorList>
    </citation>
    <scope>NUCLEOTIDE SEQUENCE [LARGE SCALE GENOMIC DNA]</scope>
    <source>
        <strain evidence="1 3">201702405</strain>
        <strain evidence="4">201702406</strain>
    </source>
</reference>
<comment type="caution">
    <text evidence="1">The sequence shown here is derived from an EMBL/GenBank/DDBJ whole genome shotgun (WGS) entry which is preliminary data.</text>
</comment>
<organism evidence="1 3">
    <name type="scientific">Leptospira selangorensis</name>
    <dbReference type="NCBI Taxonomy" id="2484982"/>
    <lineage>
        <taxon>Bacteria</taxon>
        <taxon>Pseudomonadati</taxon>
        <taxon>Spirochaetota</taxon>
        <taxon>Spirochaetia</taxon>
        <taxon>Leptospirales</taxon>
        <taxon>Leptospiraceae</taxon>
        <taxon>Leptospira</taxon>
    </lineage>
</organism>
<evidence type="ECO:0000313" key="3">
    <source>
        <dbReference type="Proteomes" id="UP000297832"/>
    </source>
</evidence>
<name>A0A5F2C3E7_9LEPT</name>
<evidence type="ECO:0000313" key="4">
    <source>
        <dbReference type="Proteomes" id="UP000298057"/>
    </source>
</evidence>
<dbReference type="AlphaFoldDB" id="A0A5F2C3E7"/>
<accession>A0A5F2C3E7</accession>
<dbReference type="Proteomes" id="UP000297832">
    <property type="component" value="Unassembled WGS sequence"/>
</dbReference>
<dbReference type="EMBL" id="RQGU01000086">
    <property type="protein sequence ID" value="TGM22393.1"/>
    <property type="molecule type" value="Genomic_DNA"/>
</dbReference>